<dbReference type="Gene3D" id="3.90.1140.10">
    <property type="entry name" value="Cyclic phosphodiesterase"/>
    <property type="match status" value="1"/>
</dbReference>
<reference evidence="1 2" key="2">
    <citation type="journal article" date="2011" name="BMC Immunol.">
        <title>Comparison of static immersion and intravenous injection systems for exposure of zebrafish embryos to the natural pathogen Edwardsiella tarda.</title>
        <authorList>
            <person name="van Soest J.J."/>
            <person name="Stockhammer O.W."/>
            <person name="Ordas A."/>
            <person name="Bloemberg G.V."/>
            <person name="Spaink H.P."/>
            <person name="Meijer A.H."/>
        </authorList>
    </citation>
    <scope>NUCLEOTIDE SEQUENCE [LARGE SCALE GENOMIC DNA]</scope>
    <source>
        <strain evidence="1 2">FL6-60</strain>
    </source>
</reference>
<protein>
    <recommendedName>
        <fullName evidence="3">DUF1045 domain-containing protein</fullName>
    </recommendedName>
</protein>
<dbReference type="EMBL" id="CP002154">
    <property type="protein sequence ID" value="ADM42849.1"/>
    <property type="molecule type" value="Genomic_DNA"/>
</dbReference>
<dbReference type="HOGENOM" id="CLU_092384_0_0_6"/>
<name>A0A0H3DWC9_EDWTF</name>
<organism evidence="1 2">
    <name type="scientific">Edwardsiella tarda (strain FL6-60)</name>
    <dbReference type="NCBI Taxonomy" id="718251"/>
    <lineage>
        <taxon>Bacteria</taxon>
        <taxon>Pseudomonadati</taxon>
        <taxon>Pseudomonadota</taxon>
        <taxon>Gammaproteobacteria</taxon>
        <taxon>Enterobacterales</taxon>
        <taxon>Hafniaceae</taxon>
        <taxon>Edwardsiella</taxon>
    </lineage>
</organism>
<evidence type="ECO:0008006" key="3">
    <source>
        <dbReference type="Google" id="ProtNLM"/>
    </source>
</evidence>
<evidence type="ECO:0000313" key="2">
    <source>
        <dbReference type="Proteomes" id="UP000002230"/>
    </source>
</evidence>
<keyword evidence="2" id="KW-1185">Reference proteome</keyword>
<proteinExistence type="predicted"/>
<evidence type="ECO:0000313" key="1">
    <source>
        <dbReference type="EMBL" id="ADM42849.1"/>
    </source>
</evidence>
<sequence>MGYRLGGAVLLCALTGAAWGAGASKSYDVFIIPSRGMETLLAQTTAQLGQYHLTSLAAQGFQPHVTLYLAEYGPDALPRLKQEVAALSQRQRAFPLRLTHLIQTRGDWLMVAVENSRELQSLSDTLVRRLSPYRDKGAPLPGWVKAYPEKKAAFVRYGSPNVFSHFDPHVTLLAQSDHAALSQFMQRDGQRFGAQTLEAVGLGIAETDANGQSKTVLARYDFAAPSAGQ</sequence>
<dbReference type="InterPro" id="IPR009097">
    <property type="entry name" value="Cyclic_Pdiesterase"/>
</dbReference>
<dbReference type="PATRIC" id="fig|718251.5.peg.2851"/>
<reference evidence="2" key="1">
    <citation type="submission" date="2010-08" db="EMBL/GenBank/DDBJ databases">
        <title>Genome comparisons of Edwardsiella bacteria analysed using deep sequencing technology.</title>
        <authorList>
            <person name="van Soest J.J."/>
            <person name="Henkel C.V."/>
            <person name="Jansen H.J."/>
            <person name="van den Hondel C.A.M.J.J."/>
            <person name="Bloemberg G.V."/>
            <person name="Meijer A.H."/>
            <person name="Spaink H.P."/>
        </authorList>
    </citation>
    <scope>NUCLEOTIDE SEQUENCE [LARGE SCALE GENOMIC DNA]</scope>
    <source>
        <strain evidence="2">FL6-60</strain>
    </source>
</reference>
<dbReference type="SUPFAM" id="SSF55144">
    <property type="entry name" value="LigT-like"/>
    <property type="match status" value="1"/>
</dbReference>
<dbReference type="KEGG" id="etd:ETAF_2745"/>
<gene>
    <name evidence="1" type="ordered locus">ETAF_2745</name>
</gene>
<dbReference type="Proteomes" id="UP000002230">
    <property type="component" value="Chromosome"/>
</dbReference>
<accession>A0A0H3DWC9</accession>
<dbReference type="Pfam" id="PF13563">
    <property type="entry name" value="2_5_RNA_ligase2"/>
    <property type="match status" value="1"/>
</dbReference>
<dbReference type="AlphaFoldDB" id="A0A0H3DWC9"/>